<dbReference type="SUPFAM" id="SSF55811">
    <property type="entry name" value="Nudix"/>
    <property type="match status" value="1"/>
</dbReference>
<evidence type="ECO:0000256" key="3">
    <source>
        <dbReference type="ARBA" id="ARBA00005582"/>
    </source>
</evidence>
<evidence type="ECO:0000313" key="10">
    <source>
        <dbReference type="Proteomes" id="UP000325440"/>
    </source>
</evidence>
<gene>
    <name evidence="9" type="ORF">CINCED_3A006119</name>
</gene>
<keyword evidence="5 9" id="KW-0378">Hydrolase</keyword>
<dbReference type="AlphaFoldDB" id="A0A5E4MAV8"/>
<dbReference type="PANTHER" id="PTHR22769">
    <property type="entry name" value="MUTT/NUDIX HYDROLASE"/>
    <property type="match status" value="1"/>
</dbReference>
<name>A0A5E4MAV8_9HEMI</name>
<keyword evidence="10" id="KW-1185">Reference proteome</keyword>
<keyword evidence="7" id="KW-0464">Manganese</keyword>
<accession>A0A5E4MAV8</accession>
<dbReference type="InterPro" id="IPR015797">
    <property type="entry name" value="NUDIX_hydrolase-like_dom_sf"/>
</dbReference>
<protein>
    <submittedName>
        <fullName evidence="9">NUDIX hydrolase domain,NUDIX hydrolase domain-like,NUDIX hydrolase</fullName>
    </submittedName>
</protein>
<proteinExistence type="inferred from homology"/>
<evidence type="ECO:0000256" key="1">
    <source>
        <dbReference type="ARBA" id="ARBA00001936"/>
    </source>
</evidence>
<evidence type="ECO:0000313" key="9">
    <source>
        <dbReference type="EMBL" id="VVC27968.1"/>
    </source>
</evidence>
<dbReference type="PROSITE" id="PS51462">
    <property type="entry name" value="NUDIX"/>
    <property type="match status" value="1"/>
</dbReference>
<comment type="cofactor">
    <cofactor evidence="2">
        <name>Mg(2+)</name>
        <dbReference type="ChEBI" id="CHEBI:18420"/>
    </cofactor>
</comment>
<evidence type="ECO:0000256" key="5">
    <source>
        <dbReference type="ARBA" id="ARBA00022801"/>
    </source>
</evidence>
<keyword evidence="4" id="KW-0479">Metal-binding</keyword>
<evidence type="ECO:0000256" key="6">
    <source>
        <dbReference type="ARBA" id="ARBA00022842"/>
    </source>
</evidence>
<dbReference type="GO" id="GO:0044716">
    <property type="term" value="F:8-oxo-GDP phosphatase activity"/>
    <property type="evidence" value="ECO:0007669"/>
    <property type="project" value="TreeGrafter"/>
</dbReference>
<dbReference type="Pfam" id="PF00293">
    <property type="entry name" value="NUDIX"/>
    <property type="match status" value="1"/>
</dbReference>
<dbReference type="InterPro" id="IPR000086">
    <property type="entry name" value="NUDIX_hydrolase_dom"/>
</dbReference>
<dbReference type="GO" id="GO:0044715">
    <property type="term" value="F:8-oxo-dGDP phosphatase activity"/>
    <property type="evidence" value="ECO:0007669"/>
    <property type="project" value="TreeGrafter"/>
</dbReference>
<evidence type="ECO:0000256" key="7">
    <source>
        <dbReference type="ARBA" id="ARBA00023211"/>
    </source>
</evidence>
<evidence type="ECO:0000259" key="8">
    <source>
        <dbReference type="PROSITE" id="PS51462"/>
    </source>
</evidence>
<keyword evidence="6" id="KW-0460">Magnesium</keyword>
<comment type="cofactor">
    <cofactor evidence="1">
        <name>Mn(2+)</name>
        <dbReference type="ChEBI" id="CHEBI:29035"/>
    </cofactor>
</comment>
<sequence length="335" mass="37508">MLETKVLKLLKGDALDENEELCDFTLADQNEACVAKGVTPIGPSDYVPIIKSTVTYIVLVVLVNDDDEVLMMQEAKSSCAGQWYLPAGRVEPGEDIHEAVKRECLEETGLEIELDTLLLVEAASKAWFRFVLTGTVVGGHLKTPAQADSESLQAKWIKNISEVTLRSNDIIPLIERGRAYFTHLKNNVRHQWHPRVLPAVKAHKKLLLRLLICAKQKITNKLHILVSEKTEAHLPMCEINHNRNLHSTLRKFMTEIFGADVATHKPHGVLSIEHCGRPEATNDGFCLSLLVTFQSPLEDVFPIGKYNWTAVSSECADSIKLRTIRNMVVPFKVIC</sequence>
<comment type="similarity">
    <text evidence="3">Belongs to the Nudix hydrolase family.</text>
</comment>
<evidence type="ECO:0000256" key="4">
    <source>
        <dbReference type="ARBA" id="ARBA00022723"/>
    </source>
</evidence>
<organism evidence="9 10">
    <name type="scientific">Cinara cedri</name>
    <dbReference type="NCBI Taxonomy" id="506608"/>
    <lineage>
        <taxon>Eukaryota</taxon>
        <taxon>Metazoa</taxon>
        <taxon>Ecdysozoa</taxon>
        <taxon>Arthropoda</taxon>
        <taxon>Hexapoda</taxon>
        <taxon>Insecta</taxon>
        <taxon>Pterygota</taxon>
        <taxon>Neoptera</taxon>
        <taxon>Paraneoptera</taxon>
        <taxon>Hemiptera</taxon>
        <taxon>Sternorrhyncha</taxon>
        <taxon>Aphidomorpha</taxon>
        <taxon>Aphidoidea</taxon>
        <taxon>Aphididae</taxon>
        <taxon>Lachninae</taxon>
        <taxon>Cinara</taxon>
    </lineage>
</organism>
<dbReference type="PRINTS" id="PR00502">
    <property type="entry name" value="NUDIXFAMILY"/>
</dbReference>
<dbReference type="Gene3D" id="3.90.79.10">
    <property type="entry name" value="Nucleoside Triphosphate Pyrophosphohydrolase"/>
    <property type="match status" value="1"/>
</dbReference>
<evidence type="ECO:0000256" key="2">
    <source>
        <dbReference type="ARBA" id="ARBA00001946"/>
    </source>
</evidence>
<dbReference type="Proteomes" id="UP000325440">
    <property type="component" value="Unassembled WGS sequence"/>
</dbReference>
<dbReference type="InterPro" id="IPR042970">
    <property type="entry name" value="NUDT18_NUDIX"/>
</dbReference>
<dbReference type="PANTHER" id="PTHR22769:SF56">
    <property type="entry name" value="8-OXO-DGDP PHOSPHATASE NUDT18"/>
    <property type="match status" value="1"/>
</dbReference>
<dbReference type="CDD" id="cd04671">
    <property type="entry name" value="NUDIX_8DGDPP_Nudt18"/>
    <property type="match status" value="1"/>
</dbReference>
<feature type="domain" description="Nudix hydrolase" evidence="8">
    <location>
        <begin position="53"/>
        <end position="179"/>
    </location>
</feature>
<dbReference type="OrthoDB" id="10005910at2759"/>
<reference evidence="9 10" key="1">
    <citation type="submission" date="2019-08" db="EMBL/GenBank/DDBJ databases">
        <authorList>
            <person name="Alioto T."/>
            <person name="Alioto T."/>
            <person name="Gomez Garrido J."/>
        </authorList>
    </citation>
    <scope>NUCLEOTIDE SEQUENCE [LARGE SCALE GENOMIC DNA]</scope>
</reference>
<dbReference type="GO" id="GO:0046872">
    <property type="term" value="F:metal ion binding"/>
    <property type="evidence" value="ECO:0007669"/>
    <property type="project" value="UniProtKB-KW"/>
</dbReference>
<dbReference type="InterPro" id="IPR020476">
    <property type="entry name" value="Nudix_hydrolase"/>
</dbReference>
<dbReference type="EMBL" id="CABPRJ010000477">
    <property type="protein sequence ID" value="VVC27968.1"/>
    <property type="molecule type" value="Genomic_DNA"/>
</dbReference>